<protein>
    <submittedName>
        <fullName evidence="2">Uncharacterized protein</fullName>
    </submittedName>
</protein>
<keyword evidence="1" id="KW-0732">Signal</keyword>
<sequence length="76" mass="7692">MPFLLLVCMGWVLGGTGGTGKGEEGSEVRVVEVGIGAVIAADEIGEGRGLLGKGKDKDKDVFVGEAVFDSVGKGLI</sequence>
<accession>A0A2N9FVF8</accession>
<organism evidence="2">
    <name type="scientific">Fagus sylvatica</name>
    <name type="common">Beechnut</name>
    <dbReference type="NCBI Taxonomy" id="28930"/>
    <lineage>
        <taxon>Eukaryota</taxon>
        <taxon>Viridiplantae</taxon>
        <taxon>Streptophyta</taxon>
        <taxon>Embryophyta</taxon>
        <taxon>Tracheophyta</taxon>
        <taxon>Spermatophyta</taxon>
        <taxon>Magnoliopsida</taxon>
        <taxon>eudicotyledons</taxon>
        <taxon>Gunneridae</taxon>
        <taxon>Pentapetalae</taxon>
        <taxon>rosids</taxon>
        <taxon>fabids</taxon>
        <taxon>Fagales</taxon>
        <taxon>Fagaceae</taxon>
        <taxon>Fagus</taxon>
    </lineage>
</organism>
<name>A0A2N9FVF8_FAGSY</name>
<gene>
    <name evidence="2" type="ORF">FSB_LOCUS18992</name>
</gene>
<dbReference type="AlphaFoldDB" id="A0A2N9FVF8"/>
<evidence type="ECO:0000313" key="2">
    <source>
        <dbReference type="EMBL" id="SPC91110.1"/>
    </source>
</evidence>
<feature type="signal peptide" evidence="1">
    <location>
        <begin position="1"/>
        <end position="18"/>
    </location>
</feature>
<dbReference type="EMBL" id="OIVN01001203">
    <property type="protein sequence ID" value="SPC91110.1"/>
    <property type="molecule type" value="Genomic_DNA"/>
</dbReference>
<reference evidence="2" key="1">
    <citation type="submission" date="2018-02" db="EMBL/GenBank/DDBJ databases">
        <authorList>
            <person name="Cohen D.B."/>
            <person name="Kent A.D."/>
        </authorList>
    </citation>
    <scope>NUCLEOTIDE SEQUENCE</scope>
</reference>
<proteinExistence type="predicted"/>
<feature type="chain" id="PRO_5014932161" evidence="1">
    <location>
        <begin position="19"/>
        <end position="76"/>
    </location>
</feature>
<evidence type="ECO:0000256" key="1">
    <source>
        <dbReference type="SAM" id="SignalP"/>
    </source>
</evidence>